<sequence length="62" mass="6585">MSATGCAAMRAHRQPRRRKHDPATARGSLPPPTGGSVHRQPDGFRLLVGRPRTSDAGARISG</sequence>
<organism evidence="2">
    <name type="scientific">Billgrantia gudaonensis</name>
    <dbReference type="NCBI Taxonomy" id="376427"/>
    <lineage>
        <taxon>Bacteria</taxon>
        <taxon>Pseudomonadati</taxon>
        <taxon>Pseudomonadota</taxon>
        <taxon>Gammaproteobacteria</taxon>
        <taxon>Oceanospirillales</taxon>
        <taxon>Halomonadaceae</taxon>
        <taxon>Billgrantia</taxon>
    </lineage>
</organism>
<comment type="caution">
    <text evidence="2">The sequence shown here is derived from an EMBL/GenBank/DDBJ whole genome shotgun (WGS) entry which is preliminary data.</text>
</comment>
<evidence type="ECO:0000313" key="2">
    <source>
        <dbReference type="EMBL" id="RUA21941.1"/>
    </source>
</evidence>
<gene>
    <name evidence="2" type="ORF">DSL92_08780</name>
</gene>
<accession>A0A432JGK2</accession>
<evidence type="ECO:0000256" key="1">
    <source>
        <dbReference type="SAM" id="MobiDB-lite"/>
    </source>
</evidence>
<feature type="compositionally biased region" description="Basic residues" evidence="1">
    <location>
        <begin position="10"/>
        <end position="20"/>
    </location>
</feature>
<protein>
    <submittedName>
        <fullName evidence="2">Uncharacterized protein</fullName>
    </submittedName>
</protein>
<dbReference type="AlphaFoldDB" id="A0A432JGK2"/>
<reference evidence="2" key="1">
    <citation type="submission" date="2018-12" db="EMBL/GenBank/DDBJ databases">
        <authorList>
            <person name="Jadhav K."/>
            <person name="Kushwaha B."/>
            <person name="Jadhav I."/>
        </authorList>
    </citation>
    <scope>NUCLEOTIDE SEQUENCE [LARGE SCALE GENOMIC DNA]</scope>
    <source>
        <strain evidence="2">SBS 10</strain>
    </source>
</reference>
<name>A0A432JGK2_9GAMM</name>
<proteinExistence type="predicted"/>
<feature type="region of interest" description="Disordered" evidence="1">
    <location>
        <begin position="1"/>
        <end position="62"/>
    </location>
</feature>
<dbReference type="EMBL" id="RXHI01000029">
    <property type="protein sequence ID" value="RUA21941.1"/>
    <property type="molecule type" value="Genomic_DNA"/>
</dbReference>